<feature type="domain" description="LysR substrate-binding" evidence="1">
    <location>
        <begin position="2"/>
        <end position="92"/>
    </location>
</feature>
<evidence type="ECO:0000313" key="2">
    <source>
        <dbReference type="EMBL" id="MBS3679831.1"/>
    </source>
</evidence>
<name>A0ABS5MBX4_9BACI</name>
<dbReference type="Gene3D" id="3.40.190.10">
    <property type="entry name" value="Periplasmic binding protein-like II"/>
    <property type="match status" value="1"/>
</dbReference>
<dbReference type="EMBL" id="JAGXBY010000002">
    <property type="protein sequence ID" value="MBS3679831.1"/>
    <property type="molecule type" value="Genomic_DNA"/>
</dbReference>
<dbReference type="InterPro" id="IPR005119">
    <property type="entry name" value="LysR_subst-bd"/>
</dbReference>
<gene>
    <name evidence="2" type="ORF">KGF86_06360</name>
</gene>
<organism evidence="2 3">
    <name type="scientific">Ornithinibacillus massiliensis</name>
    <dbReference type="NCBI Taxonomy" id="1944633"/>
    <lineage>
        <taxon>Bacteria</taxon>
        <taxon>Bacillati</taxon>
        <taxon>Bacillota</taxon>
        <taxon>Bacilli</taxon>
        <taxon>Bacillales</taxon>
        <taxon>Bacillaceae</taxon>
        <taxon>Ornithinibacillus</taxon>
    </lineage>
</organism>
<dbReference type="Pfam" id="PF03466">
    <property type="entry name" value="LysR_substrate"/>
    <property type="match status" value="1"/>
</dbReference>
<protein>
    <recommendedName>
        <fullName evidence="1">LysR substrate-binding domain-containing protein</fullName>
    </recommendedName>
</protein>
<comment type="caution">
    <text evidence="2">The sequence shown here is derived from an EMBL/GenBank/DDBJ whole genome shotgun (WGS) entry which is preliminary data.</text>
</comment>
<keyword evidence="3" id="KW-1185">Reference proteome</keyword>
<dbReference type="SUPFAM" id="SSF53850">
    <property type="entry name" value="Periplasmic binding protein-like II"/>
    <property type="match status" value="1"/>
</dbReference>
<accession>A0ABS5MBX4</accession>
<evidence type="ECO:0000313" key="3">
    <source>
        <dbReference type="Proteomes" id="UP000681870"/>
    </source>
</evidence>
<dbReference type="Proteomes" id="UP000681870">
    <property type="component" value="Unassembled WGS sequence"/>
</dbReference>
<sequence>METTATVCLPILLSKYHKVYPDVDLTLKTGFTEQYIQAVLQYELDGAFVAGPIGHTELNEEEIIEELTIITDTIHPPISSIQDIHSRTLLVFQYLIVNDT</sequence>
<evidence type="ECO:0000259" key="1">
    <source>
        <dbReference type="Pfam" id="PF03466"/>
    </source>
</evidence>
<dbReference type="RefSeq" id="WP_211741592.1">
    <property type="nucleotide sequence ID" value="NZ_JAGXBY010000002.1"/>
</dbReference>
<reference evidence="2 3" key="1">
    <citation type="submission" date="2021-05" db="EMBL/GenBank/DDBJ databases">
        <title>Ornithinibacillus massiliensis sp. nov.</title>
        <authorList>
            <person name="Iwaza R."/>
            <person name="Lagier J.-C."/>
            <person name="Raoult D."/>
        </authorList>
    </citation>
    <scope>NUCLEOTIDE SEQUENCE [LARGE SCALE GENOMIC DNA]</scope>
    <source>
        <strain evidence="2 3">Marseille-P3601</strain>
    </source>
</reference>
<proteinExistence type="predicted"/>